<dbReference type="PANTHER" id="PTHR24126">
    <property type="entry name" value="ANKYRIN REPEAT, PH AND SEC7 DOMAIN CONTAINING PROTEIN SECG-RELATED"/>
    <property type="match status" value="1"/>
</dbReference>
<dbReference type="Pfam" id="PF12814">
    <property type="entry name" value="Mcp5_PH"/>
    <property type="match status" value="1"/>
</dbReference>
<keyword evidence="2 3" id="KW-0040">ANK repeat</keyword>
<dbReference type="SUPFAM" id="SSF48403">
    <property type="entry name" value="Ankyrin repeat"/>
    <property type="match status" value="1"/>
</dbReference>
<dbReference type="Gene3D" id="2.30.29.30">
    <property type="entry name" value="Pleckstrin-homology domain (PH domain)/Phosphotyrosine-binding domain (PTB)"/>
    <property type="match status" value="1"/>
</dbReference>
<keyword evidence="6" id="KW-1185">Reference proteome</keyword>
<feature type="repeat" description="ANK" evidence="3">
    <location>
        <begin position="218"/>
        <end position="250"/>
    </location>
</feature>
<name>A0AAV7K2I3_9METZ</name>
<organism evidence="5 6">
    <name type="scientific">Oopsacas minuta</name>
    <dbReference type="NCBI Taxonomy" id="111878"/>
    <lineage>
        <taxon>Eukaryota</taxon>
        <taxon>Metazoa</taxon>
        <taxon>Porifera</taxon>
        <taxon>Hexactinellida</taxon>
        <taxon>Hexasterophora</taxon>
        <taxon>Lyssacinosida</taxon>
        <taxon>Leucopsacidae</taxon>
        <taxon>Oopsacas</taxon>
    </lineage>
</organism>
<feature type="repeat" description="ANK" evidence="3">
    <location>
        <begin position="390"/>
        <end position="422"/>
    </location>
</feature>
<accession>A0AAV7K2I3</accession>
<evidence type="ECO:0000256" key="3">
    <source>
        <dbReference type="PROSITE-ProRule" id="PRU00023"/>
    </source>
</evidence>
<dbReference type="SMART" id="SM00248">
    <property type="entry name" value="ANK"/>
    <property type="match status" value="8"/>
</dbReference>
<dbReference type="PROSITE" id="PS50088">
    <property type="entry name" value="ANK_REPEAT"/>
    <property type="match status" value="4"/>
</dbReference>
<gene>
    <name evidence="5" type="ORF">LOD99_2437</name>
</gene>
<dbReference type="InterPro" id="IPR024774">
    <property type="entry name" value="PH_dom-Mcp5-type"/>
</dbReference>
<evidence type="ECO:0000256" key="1">
    <source>
        <dbReference type="ARBA" id="ARBA00022737"/>
    </source>
</evidence>
<dbReference type="InterPro" id="IPR036770">
    <property type="entry name" value="Ankyrin_rpt-contain_sf"/>
</dbReference>
<dbReference type="PANTHER" id="PTHR24126:SF14">
    <property type="entry name" value="ANK_REP_REGION DOMAIN-CONTAINING PROTEIN"/>
    <property type="match status" value="1"/>
</dbReference>
<dbReference type="PROSITE" id="PS50297">
    <property type="entry name" value="ANK_REP_REGION"/>
    <property type="match status" value="3"/>
</dbReference>
<dbReference type="Pfam" id="PF12796">
    <property type="entry name" value="Ank_2"/>
    <property type="match status" value="3"/>
</dbReference>
<feature type="domain" description="Pleckstrin homology" evidence="4">
    <location>
        <begin position="493"/>
        <end position="595"/>
    </location>
</feature>
<dbReference type="InterPro" id="IPR002110">
    <property type="entry name" value="Ankyrin_rpt"/>
</dbReference>
<dbReference type="InterPro" id="IPR011993">
    <property type="entry name" value="PH-like_dom_sf"/>
</dbReference>
<dbReference type="Gene3D" id="1.25.40.20">
    <property type="entry name" value="Ankyrin repeat-containing domain"/>
    <property type="match status" value="2"/>
</dbReference>
<dbReference type="SUPFAM" id="SSF50729">
    <property type="entry name" value="PH domain-like"/>
    <property type="match status" value="1"/>
</dbReference>
<dbReference type="GO" id="GO:0005938">
    <property type="term" value="C:cell cortex"/>
    <property type="evidence" value="ECO:0007669"/>
    <property type="project" value="InterPro"/>
</dbReference>
<evidence type="ECO:0000313" key="5">
    <source>
        <dbReference type="EMBL" id="KAI6655148.1"/>
    </source>
</evidence>
<dbReference type="EMBL" id="JAKMXF010000210">
    <property type="protein sequence ID" value="KAI6655148.1"/>
    <property type="molecule type" value="Genomic_DNA"/>
</dbReference>
<evidence type="ECO:0000259" key="4">
    <source>
        <dbReference type="Pfam" id="PF12814"/>
    </source>
</evidence>
<protein>
    <recommendedName>
        <fullName evidence="4">Pleckstrin homology domain-containing protein</fullName>
    </recommendedName>
</protein>
<comment type="caution">
    <text evidence="5">The sequence shown here is derived from an EMBL/GenBank/DDBJ whole genome shotgun (WGS) entry which is preliminary data.</text>
</comment>
<proteinExistence type="predicted"/>
<dbReference type="GO" id="GO:0005543">
    <property type="term" value="F:phospholipid binding"/>
    <property type="evidence" value="ECO:0007669"/>
    <property type="project" value="InterPro"/>
</dbReference>
<dbReference type="GO" id="GO:0032065">
    <property type="term" value="P:maintenance of protein location in cell cortex"/>
    <property type="evidence" value="ECO:0007669"/>
    <property type="project" value="InterPro"/>
</dbReference>
<dbReference type="AlphaFoldDB" id="A0AAV7K2I3"/>
<keyword evidence="1" id="KW-0677">Repeat</keyword>
<dbReference type="Proteomes" id="UP001165289">
    <property type="component" value="Unassembled WGS sequence"/>
</dbReference>
<feature type="repeat" description="ANK" evidence="3">
    <location>
        <begin position="185"/>
        <end position="217"/>
    </location>
</feature>
<evidence type="ECO:0000256" key="2">
    <source>
        <dbReference type="ARBA" id="ARBA00023043"/>
    </source>
</evidence>
<sequence length="627" mass="69298">MLSVPNSYNSTRKQDDYDFYVVDSATGWTDETLAEIQAERKLNDKSKQISVGNGCNKTNRTRNKPTGLITSVQHGVRANTNRRAYHTRLGTNANNNIAKTLSTLKCKKEPIAITNNNGEETVIPSRDKLDMKTLSEEIDNVSDISYEQELCDSSEIDLHSAAAQGHTDRLAKLLASTYVDTTDANGMTALIQAVHGSHTDCINLLLEAGADANLQLSDGSTVLHQVAFSGNYIILSLLLKHGVTKTAIADSKGRIPIHWAAHAPTTNCISLLLDHDISVIDVTDLQGMTPLMWTAYLSQPDHLKQLLSYGASQAIQDNDGMTAIHWCVNGGTYTDRRVNSLKQLLSIESSRYSDYNGKTVTHYIAESYTPELLSLVLSTRASAVHDIDKKMRTPIHWASACNNPSVMTALIKAGASISARDDEGITALDYALAKDFKECVQLLRESLSLTSSKIFDSSLSTSSLADRLINQDVIDTDKHAFSISDLLLLRYIGTGCYLYKYTNRGKGPKHRRYFWINLESGQLCWSKLHNPANSDIRTTTIIDVRPSASLVILGRKDFDSSLRHQFCFCVLCTHNLLNLIAADKESYSNWVRGIKLYLTLGAKLANQMVVANREALNSIEEVVLMNS</sequence>
<evidence type="ECO:0000313" key="6">
    <source>
        <dbReference type="Proteomes" id="UP001165289"/>
    </source>
</evidence>
<reference evidence="5 6" key="1">
    <citation type="journal article" date="2023" name="BMC Biol.">
        <title>The compact genome of the sponge Oopsacas minuta (Hexactinellida) is lacking key metazoan core genes.</title>
        <authorList>
            <person name="Santini S."/>
            <person name="Schenkelaars Q."/>
            <person name="Jourda C."/>
            <person name="Duchesne M."/>
            <person name="Belahbib H."/>
            <person name="Rocher C."/>
            <person name="Selva M."/>
            <person name="Riesgo A."/>
            <person name="Vervoort M."/>
            <person name="Leys S.P."/>
            <person name="Kodjabachian L."/>
            <person name="Le Bivic A."/>
            <person name="Borchiellini C."/>
            <person name="Claverie J.M."/>
            <person name="Renard E."/>
        </authorList>
    </citation>
    <scope>NUCLEOTIDE SEQUENCE [LARGE SCALE GENOMIC DNA]</scope>
    <source>
        <strain evidence="5">SPO-2</strain>
    </source>
</reference>
<feature type="repeat" description="ANK" evidence="3">
    <location>
        <begin position="286"/>
        <end position="318"/>
    </location>
</feature>